<dbReference type="PROSITE" id="PS50977">
    <property type="entry name" value="HTH_TETR_2"/>
    <property type="match status" value="1"/>
</dbReference>
<dbReference type="EMBL" id="CP041636">
    <property type="protein sequence ID" value="QDO99221.1"/>
    <property type="molecule type" value="Genomic_DNA"/>
</dbReference>
<evidence type="ECO:0000256" key="1">
    <source>
        <dbReference type="ARBA" id="ARBA00023015"/>
    </source>
</evidence>
<dbReference type="OrthoDB" id="9811084at2"/>
<dbReference type="Pfam" id="PF21993">
    <property type="entry name" value="TetR_C_13_2"/>
    <property type="match status" value="1"/>
</dbReference>
<dbReference type="InterPro" id="IPR054156">
    <property type="entry name" value="YxaF_TetR_C"/>
</dbReference>
<dbReference type="InterPro" id="IPR036271">
    <property type="entry name" value="Tet_transcr_reg_TetR-rel_C_sf"/>
</dbReference>
<dbReference type="SUPFAM" id="SSF46689">
    <property type="entry name" value="Homeodomain-like"/>
    <property type="match status" value="1"/>
</dbReference>
<organism evidence="6 7">
    <name type="scientific">Ferrovibrio terrae</name>
    <dbReference type="NCBI Taxonomy" id="2594003"/>
    <lineage>
        <taxon>Bacteria</taxon>
        <taxon>Pseudomonadati</taxon>
        <taxon>Pseudomonadota</taxon>
        <taxon>Alphaproteobacteria</taxon>
        <taxon>Rhodospirillales</taxon>
        <taxon>Rhodospirillaceae</taxon>
        <taxon>Ferrovibrio</taxon>
    </lineage>
</organism>
<keyword evidence="1" id="KW-0805">Transcription regulation</keyword>
<dbReference type="AlphaFoldDB" id="A0A516H684"/>
<protein>
    <submittedName>
        <fullName evidence="6">TetR/AcrR family transcriptional regulator</fullName>
    </submittedName>
</protein>
<dbReference type="KEGG" id="fer:FNB15_18935"/>
<dbReference type="Pfam" id="PF00440">
    <property type="entry name" value="TetR_N"/>
    <property type="match status" value="1"/>
</dbReference>
<dbReference type="InterPro" id="IPR009057">
    <property type="entry name" value="Homeodomain-like_sf"/>
</dbReference>
<dbReference type="InterPro" id="IPR001647">
    <property type="entry name" value="HTH_TetR"/>
</dbReference>
<evidence type="ECO:0000256" key="3">
    <source>
        <dbReference type="ARBA" id="ARBA00023163"/>
    </source>
</evidence>
<gene>
    <name evidence="6" type="ORF">FNB15_18935</name>
</gene>
<sequence>MSKTATLLPAKTPATTRERFVAMTAKLMSRRGYAATGLNEIVEKSGAPKGSLYYFFPKGKEQLAEAAVDWSAECFSHTLDEAIERTGSAADAVQALSVQFAIWLEESAFRDGSPLTIVAVETGAFSEPLRLACQRGYQSAVDALADKLRRDGKSAKDASDLALWAIASLEGAIILARTQHSAEPLRRIGKLLQKALV</sequence>
<evidence type="ECO:0000313" key="7">
    <source>
        <dbReference type="Proteomes" id="UP000317496"/>
    </source>
</evidence>
<feature type="domain" description="HTH tetR-type" evidence="5">
    <location>
        <begin position="14"/>
        <end position="74"/>
    </location>
</feature>
<dbReference type="RefSeq" id="WP_144258217.1">
    <property type="nucleotide sequence ID" value="NZ_CP041636.1"/>
</dbReference>
<keyword evidence="3" id="KW-0804">Transcription</keyword>
<accession>A0A516H684</accession>
<dbReference type="Proteomes" id="UP000317496">
    <property type="component" value="Chromosome"/>
</dbReference>
<dbReference type="SUPFAM" id="SSF48498">
    <property type="entry name" value="Tetracyclin repressor-like, C-terminal domain"/>
    <property type="match status" value="1"/>
</dbReference>
<name>A0A516H684_9PROT</name>
<evidence type="ECO:0000256" key="4">
    <source>
        <dbReference type="PROSITE-ProRule" id="PRU00335"/>
    </source>
</evidence>
<evidence type="ECO:0000256" key="2">
    <source>
        <dbReference type="ARBA" id="ARBA00023125"/>
    </source>
</evidence>
<keyword evidence="7" id="KW-1185">Reference proteome</keyword>
<proteinExistence type="predicted"/>
<evidence type="ECO:0000259" key="5">
    <source>
        <dbReference type="PROSITE" id="PS50977"/>
    </source>
</evidence>
<dbReference type="PANTHER" id="PTHR47506:SF3">
    <property type="entry name" value="HTH-TYPE TRANSCRIPTIONAL REGULATOR LMRA"/>
    <property type="match status" value="1"/>
</dbReference>
<dbReference type="GO" id="GO:0003677">
    <property type="term" value="F:DNA binding"/>
    <property type="evidence" value="ECO:0007669"/>
    <property type="project" value="UniProtKB-UniRule"/>
</dbReference>
<dbReference type="Gene3D" id="1.10.357.10">
    <property type="entry name" value="Tetracycline Repressor, domain 2"/>
    <property type="match status" value="1"/>
</dbReference>
<keyword evidence="2 4" id="KW-0238">DNA-binding</keyword>
<feature type="DNA-binding region" description="H-T-H motif" evidence="4">
    <location>
        <begin position="37"/>
        <end position="56"/>
    </location>
</feature>
<evidence type="ECO:0000313" key="6">
    <source>
        <dbReference type="EMBL" id="QDO99221.1"/>
    </source>
</evidence>
<dbReference type="PANTHER" id="PTHR47506">
    <property type="entry name" value="TRANSCRIPTIONAL REGULATORY PROTEIN"/>
    <property type="match status" value="1"/>
</dbReference>
<reference evidence="6 7" key="1">
    <citation type="submission" date="2019-07" db="EMBL/GenBank/DDBJ databases">
        <title>Genome sequencing for Ferrovibrio sp. K5.</title>
        <authorList>
            <person name="Park S.-J."/>
        </authorList>
    </citation>
    <scope>NUCLEOTIDE SEQUENCE [LARGE SCALE GENOMIC DNA]</scope>
    <source>
        <strain evidence="6 7">K5</strain>
    </source>
</reference>